<dbReference type="RefSeq" id="WP_004078499.1">
    <property type="nucleotide sequence ID" value="NZ_CM001436.1"/>
</dbReference>
<dbReference type="AlphaFoldDB" id="H1Z0V4"/>
<evidence type="ECO:0000313" key="1">
    <source>
        <dbReference type="EMBL" id="EHQ36247.1"/>
    </source>
</evidence>
<evidence type="ECO:0008006" key="3">
    <source>
        <dbReference type="Google" id="ProtNLM"/>
    </source>
</evidence>
<dbReference type="Proteomes" id="UP000005741">
    <property type="component" value="Chromosome"/>
</dbReference>
<dbReference type="InterPro" id="IPR025354">
    <property type="entry name" value="DUF4258"/>
</dbReference>
<name>H1Z0V4_9EURY</name>
<reference evidence="1 2" key="1">
    <citation type="submission" date="2011-10" db="EMBL/GenBank/DDBJ databases">
        <title>The Improved High-Quality Draft genome of Methanoplanus limicola DSM 2279.</title>
        <authorList>
            <consortium name="US DOE Joint Genome Institute (JGI-PGF)"/>
            <person name="Lucas S."/>
            <person name="Copeland A."/>
            <person name="Lapidus A."/>
            <person name="Glavina del Rio T."/>
            <person name="Dalin E."/>
            <person name="Tice H."/>
            <person name="Bruce D."/>
            <person name="Goodwin L."/>
            <person name="Pitluck S."/>
            <person name="Peters L."/>
            <person name="Mikhailova N."/>
            <person name="Lu M."/>
            <person name="Kyrpides N."/>
            <person name="Mavromatis K."/>
            <person name="Ivanova N."/>
            <person name="Markowitz V."/>
            <person name="Cheng J.-F."/>
            <person name="Hugenholtz P."/>
            <person name="Woyke T."/>
            <person name="Wu D."/>
            <person name="Wirth R."/>
            <person name="Brambilla E.-M."/>
            <person name="Klenk H.-P."/>
            <person name="Eisen J.A."/>
        </authorList>
    </citation>
    <scope>NUCLEOTIDE SEQUENCE [LARGE SCALE GENOMIC DNA]</scope>
    <source>
        <strain evidence="1 2">DSM 2279</strain>
    </source>
</reference>
<accession>H1Z0V4</accession>
<proteinExistence type="predicted"/>
<protein>
    <recommendedName>
        <fullName evidence="3">DUF4258 domain-containing protein</fullName>
    </recommendedName>
</protein>
<gene>
    <name evidence="1" type="ORF">Metlim_2178</name>
</gene>
<sequence length="106" mass="12498">MPDYSSKINRFLTEDSFIISNHARTRMFERRVSTAGIIKLLMKGEIIEEYPDDEPCPSVLMLGYIYDQPYHLVTGICEDHLRIITVYLPDELHWINPKIRRKNNDS</sequence>
<dbReference type="HOGENOM" id="CLU_161787_0_0_2"/>
<dbReference type="Pfam" id="PF14076">
    <property type="entry name" value="DUF4258"/>
    <property type="match status" value="1"/>
</dbReference>
<dbReference type="EMBL" id="CM001436">
    <property type="protein sequence ID" value="EHQ36247.1"/>
    <property type="molecule type" value="Genomic_DNA"/>
</dbReference>
<dbReference type="InParanoid" id="H1Z0V4"/>
<organism evidence="1 2">
    <name type="scientific">Methanoplanus limicola DSM 2279</name>
    <dbReference type="NCBI Taxonomy" id="937775"/>
    <lineage>
        <taxon>Archaea</taxon>
        <taxon>Methanobacteriati</taxon>
        <taxon>Methanobacteriota</taxon>
        <taxon>Stenosarchaea group</taxon>
        <taxon>Methanomicrobia</taxon>
        <taxon>Methanomicrobiales</taxon>
        <taxon>Methanomicrobiaceae</taxon>
        <taxon>Methanoplanus</taxon>
    </lineage>
</organism>
<dbReference type="STRING" id="937775.Metlim_2178"/>
<evidence type="ECO:0000313" key="2">
    <source>
        <dbReference type="Proteomes" id="UP000005741"/>
    </source>
</evidence>
<keyword evidence="2" id="KW-1185">Reference proteome</keyword>
<dbReference type="OrthoDB" id="108650at2157"/>